<keyword evidence="5" id="KW-0235">DNA replication</keyword>
<evidence type="ECO:0000256" key="7">
    <source>
        <dbReference type="ARBA" id="ARBA00034754"/>
    </source>
</evidence>
<evidence type="ECO:0000313" key="11">
    <source>
        <dbReference type="Proteomes" id="UP000194137"/>
    </source>
</evidence>
<proteinExistence type="inferred from homology"/>
<feature type="domain" description="DNA polymerase III delta N-terminal" evidence="9">
    <location>
        <begin position="24"/>
        <end position="137"/>
    </location>
</feature>
<dbReference type="NCBIfam" id="TIGR01128">
    <property type="entry name" value="holA"/>
    <property type="match status" value="1"/>
</dbReference>
<evidence type="ECO:0000256" key="2">
    <source>
        <dbReference type="ARBA" id="ARBA00017703"/>
    </source>
</evidence>
<sequence length="342" mass="36831">MTTVKPFEADAFVSRPDPARPIVLIYGPDSGLVHERAEALAKISVDNPADVFSLIRIDGDELSGNPYRLVEEANTIPMFGGRRALWVKAGSRNIASAVEAVLAAPSPDCRVVIEAGDLRKTAPLRTLCEKAKNAAVIACYADSDRDIAQVVDDELKKANLVIAPDARAALLPFLGGDRQATRNELRKLALYVHGRDRVTVDDVMAVVADASAVALDSVIDAAFCGRPAEVETHFAKARGEGTAPGAIVSSALRHLSHLHRMRLAVEEGQSTTSVIESARPPIHFRRKPMIDAALRAWTAGKLLDAMSSLGDTLLETRRQPHLAETIAQRAMMSLATAARRRG</sequence>
<gene>
    <name evidence="10" type="ORF">CAK95_08140</name>
</gene>
<dbReference type="GO" id="GO:0003887">
    <property type="term" value="F:DNA-directed DNA polymerase activity"/>
    <property type="evidence" value="ECO:0007669"/>
    <property type="project" value="UniProtKB-KW"/>
</dbReference>
<dbReference type="KEGG" id="psin:CAK95_08140"/>
<organism evidence="10 11">
    <name type="scientific">Pseudorhodoplanes sinuspersici</name>
    <dbReference type="NCBI Taxonomy" id="1235591"/>
    <lineage>
        <taxon>Bacteria</taxon>
        <taxon>Pseudomonadati</taxon>
        <taxon>Pseudomonadota</taxon>
        <taxon>Alphaproteobacteria</taxon>
        <taxon>Hyphomicrobiales</taxon>
        <taxon>Pseudorhodoplanes</taxon>
    </lineage>
</organism>
<dbReference type="STRING" id="1235591.CAK95_08140"/>
<evidence type="ECO:0000256" key="1">
    <source>
        <dbReference type="ARBA" id="ARBA00012417"/>
    </source>
</evidence>
<dbReference type="InterPro" id="IPR008921">
    <property type="entry name" value="DNA_pol3_clamp-load_cplx_C"/>
</dbReference>
<dbReference type="RefSeq" id="WP_086087463.1">
    <property type="nucleotide sequence ID" value="NZ_CP021112.1"/>
</dbReference>
<dbReference type="Pfam" id="PF06144">
    <property type="entry name" value="DNA_pol3_delta"/>
    <property type="match status" value="1"/>
</dbReference>
<dbReference type="GO" id="GO:0003677">
    <property type="term" value="F:DNA binding"/>
    <property type="evidence" value="ECO:0007669"/>
    <property type="project" value="InterPro"/>
</dbReference>
<comment type="similarity">
    <text evidence="7">Belongs to the DNA polymerase HolA subunit family.</text>
</comment>
<dbReference type="EC" id="2.7.7.7" evidence="1"/>
<keyword evidence="4" id="KW-0548">Nucleotidyltransferase</keyword>
<evidence type="ECO:0000256" key="8">
    <source>
        <dbReference type="ARBA" id="ARBA00049244"/>
    </source>
</evidence>
<evidence type="ECO:0000259" key="9">
    <source>
        <dbReference type="Pfam" id="PF06144"/>
    </source>
</evidence>
<evidence type="ECO:0000256" key="6">
    <source>
        <dbReference type="ARBA" id="ARBA00022932"/>
    </source>
</evidence>
<dbReference type="InterPro" id="IPR005790">
    <property type="entry name" value="DNA_polIII_delta"/>
</dbReference>
<name>A0A1W6ZQL7_9HYPH</name>
<dbReference type="InterPro" id="IPR027417">
    <property type="entry name" value="P-loop_NTPase"/>
</dbReference>
<dbReference type="SUPFAM" id="SSF52540">
    <property type="entry name" value="P-loop containing nucleoside triphosphate hydrolases"/>
    <property type="match status" value="1"/>
</dbReference>
<dbReference type="Gene3D" id="1.10.8.60">
    <property type="match status" value="1"/>
</dbReference>
<keyword evidence="11" id="KW-1185">Reference proteome</keyword>
<comment type="catalytic activity">
    <reaction evidence="8">
        <text>DNA(n) + a 2'-deoxyribonucleoside 5'-triphosphate = DNA(n+1) + diphosphate</text>
        <dbReference type="Rhea" id="RHEA:22508"/>
        <dbReference type="Rhea" id="RHEA-COMP:17339"/>
        <dbReference type="Rhea" id="RHEA-COMP:17340"/>
        <dbReference type="ChEBI" id="CHEBI:33019"/>
        <dbReference type="ChEBI" id="CHEBI:61560"/>
        <dbReference type="ChEBI" id="CHEBI:173112"/>
        <dbReference type="EC" id="2.7.7.7"/>
    </reaction>
</comment>
<evidence type="ECO:0000256" key="5">
    <source>
        <dbReference type="ARBA" id="ARBA00022705"/>
    </source>
</evidence>
<keyword evidence="6" id="KW-0239">DNA-directed DNA polymerase</keyword>
<accession>A0A1W6ZQL7</accession>
<dbReference type="OrthoDB" id="9804983at2"/>
<evidence type="ECO:0000256" key="4">
    <source>
        <dbReference type="ARBA" id="ARBA00022695"/>
    </source>
</evidence>
<dbReference type="AlphaFoldDB" id="A0A1W6ZQL7"/>
<reference evidence="10 11" key="1">
    <citation type="submission" date="2017-05" db="EMBL/GenBank/DDBJ databases">
        <title>Full genome sequence of Pseudorhodoplanes sinuspersici.</title>
        <authorList>
            <person name="Dastgheib S.M.M."/>
            <person name="Shavandi M."/>
            <person name="Tirandaz H."/>
        </authorList>
    </citation>
    <scope>NUCLEOTIDE SEQUENCE [LARGE SCALE GENOMIC DNA]</scope>
    <source>
        <strain evidence="10 11">RIPI110</strain>
    </source>
</reference>
<evidence type="ECO:0000256" key="3">
    <source>
        <dbReference type="ARBA" id="ARBA00022679"/>
    </source>
</evidence>
<dbReference type="PANTHER" id="PTHR34388">
    <property type="entry name" value="DNA POLYMERASE III SUBUNIT DELTA"/>
    <property type="match status" value="1"/>
</dbReference>
<dbReference type="InterPro" id="IPR010372">
    <property type="entry name" value="DNA_pol3_delta_N"/>
</dbReference>
<dbReference type="Gene3D" id="1.20.272.10">
    <property type="match status" value="1"/>
</dbReference>
<evidence type="ECO:0000313" key="10">
    <source>
        <dbReference type="EMBL" id="ARP99054.1"/>
    </source>
</evidence>
<dbReference type="GO" id="GO:0009360">
    <property type="term" value="C:DNA polymerase III complex"/>
    <property type="evidence" value="ECO:0007669"/>
    <property type="project" value="InterPro"/>
</dbReference>
<keyword evidence="3" id="KW-0808">Transferase</keyword>
<dbReference type="EMBL" id="CP021112">
    <property type="protein sequence ID" value="ARP99054.1"/>
    <property type="molecule type" value="Genomic_DNA"/>
</dbReference>
<protein>
    <recommendedName>
        <fullName evidence="2">DNA polymerase III subunit delta</fullName>
        <ecNumber evidence="1">2.7.7.7</ecNumber>
    </recommendedName>
</protein>
<dbReference type="SUPFAM" id="SSF48019">
    <property type="entry name" value="post-AAA+ oligomerization domain-like"/>
    <property type="match status" value="1"/>
</dbReference>
<dbReference type="GO" id="GO:0006261">
    <property type="term" value="P:DNA-templated DNA replication"/>
    <property type="evidence" value="ECO:0007669"/>
    <property type="project" value="TreeGrafter"/>
</dbReference>
<dbReference type="PANTHER" id="PTHR34388:SF1">
    <property type="entry name" value="DNA POLYMERASE III SUBUNIT DELTA"/>
    <property type="match status" value="1"/>
</dbReference>
<dbReference type="Gene3D" id="3.40.50.300">
    <property type="entry name" value="P-loop containing nucleotide triphosphate hydrolases"/>
    <property type="match status" value="1"/>
</dbReference>
<dbReference type="Proteomes" id="UP000194137">
    <property type="component" value="Chromosome"/>
</dbReference>